<dbReference type="PANTHER" id="PTHR22812">
    <property type="entry name" value="CHROMOBOX PROTEIN"/>
    <property type="match status" value="1"/>
</dbReference>
<evidence type="ECO:0000256" key="2">
    <source>
        <dbReference type="ARBA" id="ARBA00011353"/>
    </source>
</evidence>
<protein>
    <recommendedName>
        <fullName evidence="5">Chromo domain-containing protein</fullName>
    </recommendedName>
</protein>
<dbReference type="EMBL" id="CVQI01033939">
    <property type="protein sequence ID" value="CRK44315.1"/>
    <property type="molecule type" value="Genomic_DNA"/>
</dbReference>
<dbReference type="PROSITE" id="PS50013">
    <property type="entry name" value="CHROMO_2"/>
    <property type="match status" value="1"/>
</dbReference>
<sequence>MLAIARDFLGRVARIEPKPAQRILTDSPALSDTEQSDNDFDIPVPTTRDRSTKSKSPDKSDEEMNDEPVENGDAEVVAHDKEGDDEDDADEDGDEEVFIVEKIISHKVEDGDQLLFKVKWEGYSKKADQTWEPESNLTEGAPEIIAEYYKSVGSRAMILEESRKGKETKKRGRPASSTPAASSKRARKSRDHPSDSTPPASATANTWKPPSGSWEDDVTTIDACEDEETGKLIVYLNWKNGQKTKHTTDVIYKRCPQKMLQFYERHIRIIKTATGTTDAELK</sequence>
<accession>A0A0G4NDG9</accession>
<dbReference type="InterPro" id="IPR016197">
    <property type="entry name" value="Chromo-like_dom_sf"/>
</dbReference>
<feature type="domain" description="Chromo" evidence="5">
    <location>
        <begin position="98"/>
        <end position="150"/>
    </location>
</feature>
<dbReference type="AlphaFoldDB" id="A0A0G4NDG9"/>
<dbReference type="CDD" id="cd00024">
    <property type="entry name" value="CD_CSD"/>
    <property type="match status" value="1"/>
</dbReference>
<dbReference type="InterPro" id="IPR023779">
    <property type="entry name" value="Chromodomain_CS"/>
</dbReference>
<feature type="compositionally biased region" description="Acidic residues" evidence="4">
    <location>
        <begin position="83"/>
        <end position="95"/>
    </location>
</feature>
<feature type="region of interest" description="Disordered" evidence="4">
    <location>
        <begin position="15"/>
        <end position="95"/>
    </location>
</feature>
<dbReference type="GO" id="GO:0006338">
    <property type="term" value="P:chromatin remodeling"/>
    <property type="evidence" value="ECO:0007669"/>
    <property type="project" value="UniProtKB-ARBA"/>
</dbReference>
<gene>
    <name evidence="6" type="ORF">BN1723_001001</name>
</gene>
<dbReference type="InterPro" id="IPR000953">
    <property type="entry name" value="Chromo/chromo_shadow_dom"/>
</dbReference>
<reference evidence="7" key="1">
    <citation type="submission" date="2015-05" db="EMBL/GenBank/DDBJ databases">
        <authorList>
            <person name="Fogelqvist Johan"/>
        </authorList>
    </citation>
    <scope>NUCLEOTIDE SEQUENCE [LARGE SCALE GENOMIC DNA]</scope>
</reference>
<dbReference type="Pfam" id="PF00385">
    <property type="entry name" value="Chromo"/>
    <property type="match status" value="1"/>
</dbReference>
<name>A0A0G4NDG9_VERLO</name>
<comment type="subunit">
    <text evidence="2">Component of the NuA4 histone acetyltransferase complex.</text>
</comment>
<dbReference type="PROSITE" id="PS00598">
    <property type="entry name" value="CHROMO_1"/>
    <property type="match status" value="1"/>
</dbReference>
<dbReference type="SMART" id="SM00298">
    <property type="entry name" value="CHROMO"/>
    <property type="match status" value="1"/>
</dbReference>
<evidence type="ECO:0000256" key="1">
    <source>
        <dbReference type="ARBA" id="ARBA00004123"/>
    </source>
</evidence>
<evidence type="ECO:0000259" key="5">
    <source>
        <dbReference type="PROSITE" id="PS50013"/>
    </source>
</evidence>
<evidence type="ECO:0000256" key="3">
    <source>
        <dbReference type="ARBA" id="ARBA00023242"/>
    </source>
</evidence>
<dbReference type="SMART" id="SM00300">
    <property type="entry name" value="ChSh"/>
    <property type="match status" value="1"/>
</dbReference>
<keyword evidence="3" id="KW-0539">Nucleus</keyword>
<proteinExistence type="predicted"/>
<feature type="region of interest" description="Disordered" evidence="4">
    <location>
        <begin position="161"/>
        <end position="216"/>
    </location>
</feature>
<dbReference type="Gene3D" id="2.40.50.40">
    <property type="match status" value="2"/>
</dbReference>
<dbReference type="Proteomes" id="UP000045706">
    <property type="component" value="Unassembled WGS sequence"/>
</dbReference>
<feature type="compositionally biased region" description="Basic and acidic residues" evidence="4">
    <location>
        <begin position="47"/>
        <end position="59"/>
    </location>
</feature>
<evidence type="ECO:0000313" key="7">
    <source>
        <dbReference type="Proteomes" id="UP000045706"/>
    </source>
</evidence>
<dbReference type="InterPro" id="IPR023780">
    <property type="entry name" value="Chromo_domain"/>
</dbReference>
<dbReference type="InterPro" id="IPR008251">
    <property type="entry name" value="Chromo_shadow_dom"/>
</dbReference>
<dbReference type="Pfam" id="PF01393">
    <property type="entry name" value="Chromo_shadow"/>
    <property type="match status" value="1"/>
</dbReference>
<dbReference type="CDD" id="cd18657">
    <property type="entry name" value="CSD_Swi6"/>
    <property type="match status" value="1"/>
</dbReference>
<comment type="subcellular location">
    <subcellularLocation>
        <location evidence="1">Nucleus</location>
    </subcellularLocation>
</comment>
<dbReference type="SUPFAM" id="SSF54160">
    <property type="entry name" value="Chromo domain-like"/>
    <property type="match status" value="2"/>
</dbReference>
<feature type="compositionally biased region" description="Polar residues" evidence="4">
    <location>
        <begin position="195"/>
        <end position="208"/>
    </location>
</feature>
<organism evidence="6 7">
    <name type="scientific">Verticillium longisporum</name>
    <name type="common">Verticillium dahliae var. longisporum</name>
    <dbReference type="NCBI Taxonomy" id="100787"/>
    <lineage>
        <taxon>Eukaryota</taxon>
        <taxon>Fungi</taxon>
        <taxon>Dikarya</taxon>
        <taxon>Ascomycota</taxon>
        <taxon>Pezizomycotina</taxon>
        <taxon>Sordariomycetes</taxon>
        <taxon>Hypocreomycetidae</taxon>
        <taxon>Glomerellales</taxon>
        <taxon>Plectosphaerellaceae</taxon>
        <taxon>Verticillium</taxon>
    </lineage>
</organism>
<dbReference type="InterPro" id="IPR051219">
    <property type="entry name" value="Heterochromatin_chromo-domain"/>
</dbReference>
<evidence type="ECO:0000256" key="4">
    <source>
        <dbReference type="SAM" id="MobiDB-lite"/>
    </source>
</evidence>
<dbReference type="GO" id="GO:0000792">
    <property type="term" value="C:heterochromatin"/>
    <property type="evidence" value="ECO:0007669"/>
    <property type="project" value="UniProtKB-ARBA"/>
</dbReference>
<feature type="compositionally biased region" description="Acidic residues" evidence="4">
    <location>
        <begin position="60"/>
        <end position="73"/>
    </location>
</feature>
<evidence type="ECO:0000313" key="6">
    <source>
        <dbReference type="EMBL" id="CRK44315.1"/>
    </source>
</evidence>
<dbReference type="GO" id="GO:0005634">
    <property type="term" value="C:nucleus"/>
    <property type="evidence" value="ECO:0007669"/>
    <property type="project" value="UniProtKB-SubCell"/>
</dbReference>